<dbReference type="PANTHER" id="PTHR43434:SF22">
    <property type="entry name" value="PHOSPHOGLYCOLATE PHOSPHATASE"/>
    <property type="match status" value="1"/>
</dbReference>
<reference evidence="2" key="1">
    <citation type="journal article" date="2019" name="Int. J. Syst. Evol. Microbiol.">
        <title>The Global Catalogue of Microorganisms (GCM) 10K type strain sequencing project: providing services to taxonomists for standard genome sequencing and annotation.</title>
        <authorList>
            <consortium name="The Broad Institute Genomics Platform"/>
            <consortium name="The Broad Institute Genome Sequencing Center for Infectious Disease"/>
            <person name="Wu L."/>
            <person name="Ma J."/>
        </authorList>
    </citation>
    <scope>NUCLEOTIDE SEQUENCE [LARGE SCALE GENOMIC DNA]</scope>
    <source>
        <strain evidence="2">CGMCC 1.15420</strain>
    </source>
</reference>
<dbReference type="Pfam" id="PF00702">
    <property type="entry name" value="Hydrolase"/>
    <property type="match status" value="1"/>
</dbReference>
<dbReference type="Proteomes" id="UP000608420">
    <property type="component" value="Unassembled WGS sequence"/>
</dbReference>
<dbReference type="InterPro" id="IPR050155">
    <property type="entry name" value="HAD-like_hydrolase_sf"/>
</dbReference>
<dbReference type="PRINTS" id="PR00413">
    <property type="entry name" value="HADHALOGNASE"/>
</dbReference>
<gene>
    <name evidence="1" type="ORF">GCM10010913_10770</name>
</gene>
<evidence type="ECO:0000313" key="2">
    <source>
        <dbReference type="Proteomes" id="UP000608420"/>
    </source>
</evidence>
<dbReference type="PANTHER" id="PTHR43434">
    <property type="entry name" value="PHOSPHOGLYCOLATE PHOSPHATASE"/>
    <property type="match status" value="1"/>
</dbReference>
<comment type="caution">
    <text evidence="1">The sequence shown here is derived from an EMBL/GenBank/DDBJ whole genome shotgun (WGS) entry which is preliminary data.</text>
</comment>
<proteinExistence type="predicted"/>
<dbReference type="EMBL" id="BMIW01000005">
    <property type="protein sequence ID" value="GGF91136.1"/>
    <property type="molecule type" value="Genomic_DNA"/>
</dbReference>
<organism evidence="1 2">
    <name type="scientific">Paenibacillus aceti</name>
    <dbReference type="NCBI Taxonomy" id="1820010"/>
    <lineage>
        <taxon>Bacteria</taxon>
        <taxon>Bacillati</taxon>
        <taxon>Bacillota</taxon>
        <taxon>Bacilli</taxon>
        <taxon>Bacillales</taxon>
        <taxon>Paenibacillaceae</taxon>
        <taxon>Paenibacillus</taxon>
    </lineage>
</organism>
<dbReference type="InterPro" id="IPR036412">
    <property type="entry name" value="HAD-like_sf"/>
</dbReference>
<evidence type="ECO:0008006" key="3">
    <source>
        <dbReference type="Google" id="ProtNLM"/>
    </source>
</evidence>
<dbReference type="InterPro" id="IPR023198">
    <property type="entry name" value="PGP-like_dom2"/>
</dbReference>
<dbReference type="SFLD" id="SFLDG01129">
    <property type="entry name" value="C1.5:_HAD__Beta-PGM__Phosphata"/>
    <property type="match status" value="1"/>
</dbReference>
<name>A0ABQ1VSS0_9BACL</name>
<sequence length="257" mass="28339">MTQVRIGGQTIPCSGILFDKDGTLLDFMQMWGSWAEKLIALLDNDLTELGAEPIREQSERLGLIIDPTRGIIGYDKTGPIAMGTEEEVTALLAWKLYAVGIPWNEATMQVRRHNKRAMQELTKQKNTVPLPGLPEFLQACHEAGMKLAVVTSDTTREAEKHLDWMGLRRYFSSVVGRDRVRKGKPDPEMAQLAIKEIGLLPQQCIVIGDSNGDMVMGRLAGASYMIGIAEDGTGESYLLDADAIIRSYSELSVLSAQ</sequence>
<dbReference type="NCBIfam" id="TIGR01509">
    <property type="entry name" value="HAD-SF-IA-v3"/>
    <property type="match status" value="1"/>
</dbReference>
<dbReference type="Gene3D" id="1.10.150.240">
    <property type="entry name" value="Putative phosphatase, domain 2"/>
    <property type="match status" value="1"/>
</dbReference>
<evidence type="ECO:0000313" key="1">
    <source>
        <dbReference type="EMBL" id="GGF91136.1"/>
    </source>
</evidence>
<dbReference type="SFLD" id="SFLDS00003">
    <property type="entry name" value="Haloacid_Dehalogenase"/>
    <property type="match status" value="1"/>
</dbReference>
<dbReference type="Gene3D" id="3.40.50.1000">
    <property type="entry name" value="HAD superfamily/HAD-like"/>
    <property type="match status" value="1"/>
</dbReference>
<dbReference type="InterPro" id="IPR023214">
    <property type="entry name" value="HAD_sf"/>
</dbReference>
<dbReference type="InterPro" id="IPR006439">
    <property type="entry name" value="HAD-SF_hydro_IA"/>
</dbReference>
<dbReference type="NCBIfam" id="TIGR01549">
    <property type="entry name" value="HAD-SF-IA-v1"/>
    <property type="match status" value="1"/>
</dbReference>
<dbReference type="SUPFAM" id="SSF56784">
    <property type="entry name" value="HAD-like"/>
    <property type="match status" value="1"/>
</dbReference>
<protein>
    <recommendedName>
        <fullName evidence="3">Haloacid dehalogenase</fullName>
    </recommendedName>
</protein>
<accession>A0ABQ1VSS0</accession>
<keyword evidence="2" id="KW-1185">Reference proteome</keyword>